<dbReference type="Proteomes" id="UP000019270">
    <property type="component" value="Unassembled WGS sequence"/>
</dbReference>
<accession>W7L3B2</accession>
<reference evidence="2 3" key="2">
    <citation type="journal article" date="2016" name="Sci. Rep.">
        <title>A novel serine protease, Sep1, from Bacillus firmus DS-1 has nematicidal activity and degrades multiple intestinal-associated nematode proteins.</title>
        <authorList>
            <person name="Geng C."/>
            <person name="Nie X."/>
            <person name="Tang Z."/>
            <person name="Zhang Y."/>
            <person name="Lin J."/>
            <person name="Sun M."/>
            <person name="Peng D."/>
        </authorList>
    </citation>
    <scope>NUCLEOTIDE SEQUENCE [LARGE SCALE GENOMIC DNA]</scope>
    <source>
        <strain evidence="2 3">DS1</strain>
    </source>
</reference>
<dbReference type="AlphaFoldDB" id="W7L3B2"/>
<dbReference type="PATRIC" id="fig|1307436.3.peg.3300"/>
<organism evidence="2 3">
    <name type="scientific">Cytobacillus firmus DS1</name>
    <dbReference type="NCBI Taxonomy" id="1307436"/>
    <lineage>
        <taxon>Bacteria</taxon>
        <taxon>Bacillati</taxon>
        <taxon>Bacillota</taxon>
        <taxon>Bacilli</taxon>
        <taxon>Bacillales</taxon>
        <taxon>Bacillaceae</taxon>
        <taxon>Cytobacillus</taxon>
    </lineage>
</organism>
<protein>
    <submittedName>
        <fullName evidence="2">Uncharacterized protein</fullName>
    </submittedName>
</protein>
<proteinExistence type="predicted"/>
<reference evidence="3" key="1">
    <citation type="submission" date="2013-03" db="EMBL/GenBank/DDBJ databases">
        <title>Draft genome sequence of Bacillus firmus DS1.</title>
        <authorList>
            <person name="Peng D."/>
            <person name="Zhu L."/>
            <person name="Sun M."/>
        </authorList>
    </citation>
    <scope>NUCLEOTIDE SEQUENCE [LARGE SCALE GENOMIC DNA]</scope>
    <source>
        <strain evidence="3">DS1</strain>
    </source>
</reference>
<keyword evidence="1" id="KW-0175">Coiled coil</keyword>
<evidence type="ECO:0000313" key="2">
    <source>
        <dbReference type="EMBL" id="EWG10106.1"/>
    </source>
</evidence>
<comment type="caution">
    <text evidence="2">The sequence shown here is derived from an EMBL/GenBank/DDBJ whole genome shotgun (WGS) entry which is preliminary data.</text>
</comment>
<gene>
    <name evidence="2" type="ORF">PBF_15449</name>
</gene>
<feature type="coiled-coil region" evidence="1">
    <location>
        <begin position="206"/>
        <end position="240"/>
    </location>
</feature>
<dbReference type="EMBL" id="APVL01000011">
    <property type="protein sequence ID" value="EWG10106.1"/>
    <property type="molecule type" value="Genomic_DNA"/>
</dbReference>
<evidence type="ECO:0000313" key="3">
    <source>
        <dbReference type="Proteomes" id="UP000019270"/>
    </source>
</evidence>
<dbReference type="OrthoDB" id="2927922at2"/>
<name>W7L3B2_CYTFI</name>
<dbReference type="eggNOG" id="ENOG5033N68">
    <property type="taxonomic scope" value="Bacteria"/>
</dbReference>
<sequence length="302" mass="35292">MAQKSNEDVNPKLYLSQSDTVSNQGTYRLNYLQEVIKEQQTVNTRLSETYDEMKTQLEDSFIDMRKLVKSAAGKQSNHIGHLTAKIEKQDAFLTGFLEMMHEREKENDLLNKRLAALEGINKEILEILENEEPVNQKILEQVSCQEAATQALSRKFEKFEAFSEEAVSNFKAQEEMKADLSKKLDVQEVFHNTVMERLDQQFESFSEEAEKKFKTQEQMKEELNKKLREQELASKSIMERLHRQEAITEKISRQLDHLKSIVYERASHLTERFEKSIKQLAKPVHSFFVHQEEKAKGSNDKE</sequence>
<dbReference type="RefSeq" id="WP_035330807.1">
    <property type="nucleotide sequence ID" value="NZ_APVL01000011.1"/>
</dbReference>
<evidence type="ECO:0000256" key="1">
    <source>
        <dbReference type="SAM" id="Coils"/>
    </source>
</evidence>